<gene>
    <name evidence="1" type="ORF">LF1_55640</name>
</gene>
<protein>
    <submittedName>
        <fullName evidence="1">Uncharacterized protein</fullName>
    </submittedName>
</protein>
<sequence>MTDPNRHNCVNIHHHYRDDTVVLLPHVSFLNGGSAFGDGAILPRSDANLIGDAILRMLDHSATADTRPLVERRTAAMERSRRGFELTFDEQCPSFDIPDNWGRIYERYPVIILDPRVSARYFAQAIITDCTESKLLAFEHLQLPRKGHAIYSTAHSEIIDRSTGPASVGKIVSDRLHTWRPKRGFLARLVG</sequence>
<dbReference type="EMBL" id="VRLW01000004">
    <property type="protein sequence ID" value="KAA1257164.1"/>
    <property type="molecule type" value="Genomic_DNA"/>
</dbReference>
<dbReference type="Proteomes" id="UP000322699">
    <property type="component" value="Unassembled WGS sequence"/>
</dbReference>
<keyword evidence="2" id="KW-1185">Reference proteome</keyword>
<dbReference type="AlphaFoldDB" id="A0A5B1CCU5"/>
<name>A0A5B1CCU5_9BACT</name>
<evidence type="ECO:0000313" key="1">
    <source>
        <dbReference type="EMBL" id="KAA1257164.1"/>
    </source>
</evidence>
<comment type="caution">
    <text evidence="1">The sequence shown here is derived from an EMBL/GenBank/DDBJ whole genome shotgun (WGS) entry which is preliminary data.</text>
</comment>
<evidence type="ECO:0000313" key="2">
    <source>
        <dbReference type="Proteomes" id="UP000322699"/>
    </source>
</evidence>
<reference evidence="1 2" key="1">
    <citation type="submission" date="2019-08" db="EMBL/GenBank/DDBJ databases">
        <title>Deep-cultivation of Planctomycetes and their phenomic and genomic characterization uncovers novel biology.</title>
        <authorList>
            <person name="Wiegand S."/>
            <person name="Jogler M."/>
            <person name="Boedeker C."/>
            <person name="Pinto D."/>
            <person name="Vollmers J."/>
            <person name="Rivas-Marin E."/>
            <person name="Kohn T."/>
            <person name="Peeters S.H."/>
            <person name="Heuer A."/>
            <person name="Rast P."/>
            <person name="Oberbeckmann S."/>
            <person name="Bunk B."/>
            <person name="Jeske O."/>
            <person name="Meyerdierks A."/>
            <person name="Storesund J.E."/>
            <person name="Kallscheuer N."/>
            <person name="Luecker S."/>
            <person name="Lage O.M."/>
            <person name="Pohl T."/>
            <person name="Merkel B.J."/>
            <person name="Hornburger P."/>
            <person name="Mueller R.-W."/>
            <person name="Bruemmer F."/>
            <person name="Labrenz M."/>
            <person name="Spormann A.M."/>
            <person name="Op Den Camp H."/>
            <person name="Overmann J."/>
            <person name="Amann R."/>
            <person name="Jetten M.S.M."/>
            <person name="Mascher T."/>
            <person name="Medema M.H."/>
            <person name="Devos D.P."/>
            <person name="Kaster A.-K."/>
            <person name="Ovreas L."/>
            <person name="Rohde M."/>
            <person name="Galperin M.Y."/>
            <person name="Jogler C."/>
        </authorList>
    </citation>
    <scope>NUCLEOTIDE SEQUENCE [LARGE SCALE GENOMIC DNA]</scope>
    <source>
        <strain evidence="1 2">LF1</strain>
    </source>
</reference>
<accession>A0A5B1CCU5</accession>
<organism evidence="1 2">
    <name type="scientific">Rubripirellula obstinata</name>
    <dbReference type="NCBI Taxonomy" id="406547"/>
    <lineage>
        <taxon>Bacteria</taxon>
        <taxon>Pseudomonadati</taxon>
        <taxon>Planctomycetota</taxon>
        <taxon>Planctomycetia</taxon>
        <taxon>Pirellulales</taxon>
        <taxon>Pirellulaceae</taxon>
        <taxon>Rubripirellula</taxon>
    </lineage>
</organism>
<proteinExistence type="predicted"/>